<reference evidence="3 4" key="1">
    <citation type="submission" date="2018-01" db="EMBL/GenBank/DDBJ databases">
        <authorList>
            <person name="Gaut B.S."/>
            <person name="Morton B.R."/>
            <person name="Clegg M.T."/>
            <person name="Duvall M.R."/>
        </authorList>
    </citation>
    <scope>NUCLEOTIDE SEQUENCE [LARGE SCALE GENOMIC DNA]</scope>
    <source>
        <strain evidence="3">Cupriavidus taiwanensis cmp 52</strain>
    </source>
</reference>
<feature type="compositionally biased region" description="Low complexity" evidence="1">
    <location>
        <begin position="198"/>
        <end position="207"/>
    </location>
</feature>
<dbReference type="AlphaFoldDB" id="A0A375J0Q8"/>
<protein>
    <recommendedName>
        <fullName evidence="2">Zinc finger/thioredoxin putative domain-containing protein</fullName>
    </recommendedName>
</protein>
<feature type="compositionally biased region" description="Low complexity" evidence="1">
    <location>
        <begin position="58"/>
        <end position="89"/>
    </location>
</feature>
<evidence type="ECO:0000259" key="2">
    <source>
        <dbReference type="Pfam" id="PF13719"/>
    </source>
</evidence>
<feature type="compositionally biased region" description="Pro residues" evidence="1">
    <location>
        <begin position="90"/>
        <end position="100"/>
    </location>
</feature>
<proteinExistence type="predicted"/>
<feature type="region of interest" description="Disordered" evidence="1">
    <location>
        <begin position="151"/>
        <end position="175"/>
    </location>
</feature>
<feature type="domain" description="Zinc finger/thioredoxin putative" evidence="2">
    <location>
        <begin position="6"/>
        <end position="42"/>
    </location>
</feature>
<evidence type="ECO:0000256" key="1">
    <source>
        <dbReference type="SAM" id="MobiDB-lite"/>
    </source>
</evidence>
<feature type="region of interest" description="Disordered" evidence="1">
    <location>
        <begin position="188"/>
        <end position="207"/>
    </location>
</feature>
<feature type="region of interest" description="Disordered" evidence="1">
    <location>
        <begin position="58"/>
        <end position="131"/>
    </location>
</feature>
<dbReference type="NCBIfam" id="TIGR02098">
    <property type="entry name" value="MJ0042_CXXC"/>
    <property type="match status" value="1"/>
</dbReference>
<dbReference type="Proteomes" id="UP000256805">
    <property type="component" value="Unassembled WGS sequence"/>
</dbReference>
<feature type="region of interest" description="Disordered" evidence="1">
    <location>
        <begin position="215"/>
        <end position="271"/>
    </location>
</feature>
<dbReference type="InterPro" id="IPR021834">
    <property type="entry name" value="DUF3426"/>
</dbReference>
<dbReference type="RefSeq" id="WP_116383553.1">
    <property type="nucleotide sequence ID" value="NZ_LS483233.1"/>
</dbReference>
<dbReference type="EMBL" id="OVTA01000017">
    <property type="protein sequence ID" value="SPR98222.1"/>
    <property type="molecule type" value="Genomic_DNA"/>
</dbReference>
<dbReference type="Pfam" id="PF11906">
    <property type="entry name" value="DUF3426"/>
    <property type="match status" value="1"/>
</dbReference>
<dbReference type="Pfam" id="PF13719">
    <property type="entry name" value="Zn_ribbon_5"/>
    <property type="match status" value="1"/>
</dbReference>
<accession>A0A375J0Q8</accession>
<gene>
    <name evidence="3" type="ORF">CBM2634_A240044</name>
</gene>
<dbReference type="InterPro" id="IPR011723">
    <property type="entry name" value="Znf/thioredoxin_put"/>
</dbReference>
<feature type="compositionally biased region" description="Low complexity" evidence="1">
    <location>
        <begin position="236"/>
        <end position="249"/>
    </location>
</feature>
<name>A0A375J0Q8_9BURK</name>
<feature type="compositionally biased region" description="Low complexity" evidence="1">
    <location>
        <begin position="161"/>
        <end position="175"/>
    </location>
</feature>
<sequence length="473" mass="49810">MAAVKLVTRCPACRTAFRLVADQLRLRQGLVRCGQCETVFDAREHLIEIPLPAGTAAGTAAAPAQKPAASAAPAPAAADPTAPLASSPAAPAPTPAPTPAFTPTIDPGYDVPALDAPTMLMSSPEDMAVPPQAGMDEAEIERALEEANAAVADRDARDAQRQAASPVAEAAPVPVPAPAATAWPALDHGALDSPAEKPAAPSPGAIPSASEFLRAASADQASESAPWPDHTRRPADQAAAATPPEALPAVDEQDEARSAGPDTLASVTGGAVAREQATRRWIRADAPAGPVFAPDFLRQARDRERERQPRRPIAVPRGAWRAAAVVLAIAALLQLAYLGRSQLAGHFPMLRPALEAACALPGCTVPPWRDIDALRIETSQLQRQDEGGDTYLLAVTLRNQGRASTALPAIELVMTDLQDQLLLRRVLQPAEYLEPSQQAFAAQGLRAGMELPVRVRFRTQQAPANYRVLIFYP</sequence>
<organism evidence="3 4">
    <name type="scientific">Cupriavidus taiwanensis</name>
    <dbReference type="NCBI Taxonomy" id="164546"/>
    <lineage>
        <taxon>Bacteria</taxon>
        <taxon>Pseudomonadati</taxon>
        <taxon>Pseudomonadota</taxon>
        <taxon>Betaproteobacteria</taxon>
        <taxon>Burkholderiales</taxon>
        <taxon>Burkholderiaceae</taxon>
        <taxon>Cupriavidus</taxon>
    </lineage>
</organism>
<evidence type="ECO:0000313" key="4">
    <source>
        <dbReference type="Proteomes" id="UP000256805"/>
    </source>
</evidence>
<evidence type="ECO:0000313" key="3">
    <source>
        <dbReference type="EMBL" id="SPR98222.1"/>
    </source>
</evidence>